<keyword evidence="1" id="KW-0812">Transmembrane</keyword>
<dbReference type="Proteomes" id="UP001139646">
    <property type="component" value="Unassembled WGS sequence"/>
</dbReference>
<protein>
    <submittedName>
        <fullName evidence="2">DnrP protein</fullName>
    </submittedName>
</protein>
<proteinExistence type="predicted"/>
<keyword evidence="1" id="KW-1133">Transmembrane helix</keyword>
<organism evidence="2 3">
    <name type="scientific">Colwellia maritima</name>
    <dbReference type="NCBI Taxonomy" id="2912588"/>
    <lineage>
        <taxon>Bacteria</taxon>
        <taxon>Pseudomonadati</taxon>
        <taxon>Pseudomonadota</taxon>
        <taxon>Gammaproteobacteria</taxon>
        <taxon>Alteromonadales</taxon>
        <taxon>Colwelliaceae</taxon>
        <taxon>Colwellia</taxon>
    </lineage>
</organism>
<dbReference type="RefSeq" id="WP_242286853.1">
    <property type="nucleotide sequence ID" value="NZ_JAKKSL010000002.1"/>
</dbReference>
<evidence type="ECO:0000313" key="3">
    <source>
        <dbReference type="Proteomes" id="UP001139646"/>
    </source>
</evidence>
<comment type="caution">
    <text evidence="2">The sequence shown here is derived from an EMBL/GenBank/DDBJ whole genome shotgun (WGS) entry which is preliminary data.</text>
</comment>
<gene>
    <name evidence="2" type="ORF">L3081_14790</name>
</gene>
<dbReference type="EMBL" id="JAKKSL010000002">
    <property type="protein sequence ID" value="MCI2284420.1"/>
    <property type="molecule type" value="Genomic_DNA"/>
</dbReference>
<evidence type="ECO:0000256" key="1">
    <source>
        <dbReference type="SAM" id="Phobius"/>
    </source>
</evidence>
<feature type="transmembrane region" description="Helical" evidence="1">
    <location>
        <begin position="43"/>
        <end position="62"/>
    </location>
</feature>
<reference evidence="2" key="1">
    <citation type="submission" date="2022-01" db="EMBL/GenBank/DDBJ databases">
        <title>Colwellia maritima, isolated from seawater.</title>
        <authorList>
            <person name="Kristyanto S."/>
            <person name="Jung J."/>
            <person name="Jeon C.O."/>
        </authorList>
    </citation>
    <scope>NUCLEOTIDE SEQUENCE</scope>
    <source>
        <strain evidence="2">MSW7</strain>
    </source>
</reference>
<name>A0ABS9X2F1_9GAMM</name>
<accession>A0ABS9X2F1</accession>
<keyword evidence="3" id="KW-1185">Reference proteome</keyword>
<evidence type="ECO:0000313" key="2">
    <source>
        <dbReference type="EMBL" id="MCI2284420.1"/>
    </source>
</evidence>
<sequence>MNKKDKKCLYCQGNNDESASHCQHCGMALPEKHPHSKGSKIKFFVKVFWAIVIFCVVMIFYLPR</sequence>
<keyword evidence="1" id="KW-0472">Membrane</keyword>